<dbReference type="Gene3D" id="1.10.10.60">
    <property type="entry name" value="Homeodomain-like"/>
    <property type="match status" value="1"/>
</dbReference>
<dbReference type="SUPFAM" id="SSF46689">
    <property type="entry name" value="Homeodomain-like"/>
    <property type="match status" value="2"/>
</dbReference>
<dbReference type="CDD" id="cd03137">
    <property type="entry name" value="GATase1_AraC_1"/>
    <property type="match status" value="1"/>
</dbReference>
<dbReference type="Pfam" id="PF12833">
    <property type="entry name" value="HTH_18"/>
    <property type="match status" value="1"/>
</dbReference>
<gene>
    <name evidence="6" type="ORF">NF556_06660</name>
</gene>
<proteinExistence type="predicted"/>
<evidence type="ECO:0000313" key="6">
    <source>
        <dbReference type="EMBL" id="USQ81322.1"/>
    </source>
</evidence>
<evidence type="ECO:0000259" key="5">
    <source>
        <dbReference type="PROSITE" id="PS01124"/>
    </source>
</evidence>
<feature type="region of interest" description="Disordered" evidence="4">
    <location>
        <begin position="308"/>
        <end position="328"/>
    </location>
</feature>
<dbReference type="PANTHER" id="PTHR43130:SF3">
    <property type="entry name" value="HTH-TYPE TRANSCRIPTIONAL REGULATOR RV1931C"/>
    <property type="match status" value="1"/>
</dbReference>
<dbReference type="Proteomes" id="UP001056455">
    <property type="component" value="Chromosome"/>
</dbReference>
<name>A0ABY4YX24_9MICO</name>
<dbReference type="PANTHER" id="PTHR43130">
    <property type="entry name" value="ARAC-FAMILY TRANSCRIPTIONAL REGULATOR"/>
    <property type="match status" value="1"/>
</dbReference>
<keyword evidence="1" id="KW-0805">Transcription regulation</keyword>
<accession>A0ABY4YX24</accession>
<evidence type="ECO:0000313" key="7">
    <source>
        <dbReference type="Proteomes" id="UP001056455"/>
    </source>
</evidence>
<evidence type="ECO:0000256" key="2">
    <source>
        <dbReference type="ARBA" id="ARBA00023125"/>
    </source>
</evidence>
<organism evidence="6 7">
    <name type="scientific">Ornithinimicrobium faecis</name>
    <dbReference type="NCBI Taxonomy" id="2934158"/>
    <lineage>
        <taxon>Bacteria</taxon>
        <taxon>Bacillati</taxon>
        <taxon>Actinomycetota</taxon>
        <taxon>Actinomycetes</taxon>
        <taxon>Micrococcales</taxon>
        <taxon>Ornithinimicrobiaceae</taxon>
        <taxon>Ornithinimicrobium</taxon>
    </lineage>
</organism>
<dbReference type="InterPro" id="IPR018060">
    <property type="entry name" value="HTH_AraC"/>
</dbReference>
<dbReference type="Gene3D" id="3.40.50.880">
    <property type="match status" value="1"/>
</dbReference>
<keyword evidence="3" id="KW-0804">Transcription</keyword>
<protein>
    <submittedName>
        <fullName evidence="6">DJ-1/PfpI family protein</fullName>
    </submittedName>
</protein>
<dbReference type="SUPFAM" id="SSF52317">
    <property type="entry name" value="Class I glutamine amidotransferase-like"/>
    <property type="match status" value="1"/>
</dbReference>
<dbReference type="SMART" id="SM00342">
    <property type="entry name" value="HTH_ARAC"/>
    <property type="match status" value="1"/>
</dbReference>
<keyword evidence="7" id="KW-1185">Reference proteome</keyword>
<evidence type="ECO:0000256" key="3">
    <source>
        <dbReference type="ARBA" id="ARBA00023163"/>
    </source>
</evidence>
<dbReference type="InterPro" id="IPR052158">
    <property type="entry name" value="INH-QAR"/>
</dbReference>
<dbReference type="InterPro" id="IPR018062">
    <property type="entry name" value="HTH_AraC-typ_CS"/>
</dbReference>
<sequence length="328" mass="35049">MTDPEVLVIGYDGAELVDIASVTSALALANRLGAKPRYAVRLASLGGRDITCDSGQRLVAQCDIASVQSVDTLVVSGGLGHDPASRNGQLLGHVRRLAGTARRVTSVCTGTSVLAAAGLLDGKRATTHWFYAADLARRFPRVKVDSSPVYIREGRYATSGGVTASLDLTLALIEEDHTAELARWVAMGMVTYLQRPGNQAQMSIFTEVPHPDDAVVQQILDHVLAHPDRDLSTNALAGLVGVSSRQLTRLFQQHLHAPPAAAVRRIRLELAARLLATSELPLSQVARSCGFSSAETLRQAFATRYGTSPRAFRSTHSRSAADPTHQSA</sequence>
<dbReference type="PROSITE" id="PS00041">
    <property type="entry name" value="HTH_ARAC_FAMILY_1"/>
    <property type="match status" value="1"/>
</dbReference>
<dbReference type="RefSeq" id="WP_252594728.1">
    <property type="nucleotide sequence ID" value="NZ_CP099489.1"/>
</dbReference>
<dbReference type="PROSITE" id="PS01124">
    <property type="entry name" value="HTH_ARAC_FAMILY_2"/>
    <property type="match status" value="1"/>
</dbReference>
<evidence type="ECO:0000256" key="4">
    <source>
        <dbReference type="SAM" id="MobiDB-lite"/>
    </source>
</evidence>
<dbReference type="Pfam" id="PF01965">
    <property type="entry name" value="DJ-1_PfpI"/>
    <property type="match status" value="1"/>
</dbReference>
<evidence type="ECO:0000256" key="1">
    <source>
        <dbReference type="ARBA" id="ARBA00023015"/>
    </source>
</evidence>
<reference evidence="6" key="1">
    <citation type="submission" date="2022-06" db="EMBL/GenBank/DDBJ databases">
        <title>Ornithinimicrobium HY1793.</title>
        <authorList>
            <person name="Huang Y."/>
        </authorList>
    </citation>
    <scope>NUCLEOTIDE SEQUENCE</scope>
    <source>
        <strain evidence="6">HY1793</strain>
    </source>
</reference>
<feature type="domain" description="HTH araC/xylS-type" evidence="5">
    <location>
        <begin position="217"/>
        <end position="315"/>
    </location>
</feature>
<dbReference type="EMBL" id="CP099489">
    <property type="protein sequence ID" value="USQ81322.1"/>
    <property type="molecule type" value="Genomic_DNA"/>
</dbReference>
<dbReference type="InterPro" id="IPR029062">
    <property type="entry name" value="Class_I_gatase-like"/>
</dbReference>
<dbReference type="InterPro" id="IPR002818">
    <property type="entry name" value="DJ-1/PfpI"/>
</dbReference>
<keyword evidence="2" id="KW-0238">DNA-binding</keyword>
<dbReference type="InterPro" id="IPR009057">
    <property type="entry name" value="Homeodomain-like_sf"/>
</dbReference>